<sequence length="460" mass="50125">MKGLRKTITTAAIGVLAVNSLVMGGFVSGAEIVPGSLQVKEFRYLDKELDRISLEKTGEPDGTRDGHLSLLIDAGEGTEIKSIVLKTADRGGTDTGHGIWTTWKEPSDIGKYLLAVEHDGKTLNKTFKETLGSFKGVNQFDLYASDNNSMKDGEYYYLEITTSAGVIKSDVTPFADADTSYAPVLIREFSWTDLTQDKIGSAAFGEDGSTDGHFKLKLAFAQKTKVLSVILRPTDEDGKAVSAGIWRTNRAGVGWLLGLVQGNKIINTEFNKDVTAPVGNFRGSVTLDLYATNNGSIKNGQHYVIEVETQFGTVISQPVEFGNKESIHTDSTVFPFKTISLKLNAKEAAVDEKQVKLDVAPFSFEGRTMVPLRFVSEAFGAKVDWDKKASKVTIAKDGSKIELVINRKQAVVNGAAVQLDAPAITRNNVTLVPVRFVSESLQMKVFFDEGEIFITDAKEQ</sequence>
<accession>A0A5S5CLA2</accession>
<gene>
    <name evidence="2" type="ORF">BCM02_101274</name>
</gene>
<feature type="domain" description="Copper amine oxidase-like N-terminal" evidence="1">
    <location>
        <begin position="350"/>
        <end position="451"/>
    </location>
</feature>
<comment type="caution">
    <text evidence="2">The sequence shown here is derived from an EMBL/GenBank/DDBJ whole genome shotgun (WGS) entry which is preliminary data.</text>
</comment>
<dbReference type="Gene3D" id="3.30.457.10">
    <property type="entry name" value="Copper amine oxidase-like, N-terminal domain"/>
    <property type="match status" value="2"/>
</dbReference>
<dbReference type="Proteomes" id="UP000323257">
    <property type="component" value="Unassembled WGS sequence"/>
</dbReference>
<dbReference type="InterPro" id="IPR036582">
    <property type="entry name" value="Mao_N_sf"/>
</dbReference>
<name>A0A5S5CLA2_9BACL</name>
<dbReference type="OrthoDB" id="2680104at2"/>
<protein>
    <submittedName>
        <fullName evidence="2">Copper amine oxidase-like protein</fullName>
    </submittedName>
</protein>
<dbReference type="EMBL" id="VNHS01000001">
    <property type="protein sequence ID" value="TYP79158.1"/>
    <property type="molecule type" value="Genomic_DNA"/>
</dbReference>
<dbReference type="SUPFAM" id="SSF55383">
    <property type="entry name" value="Copper amine oxidase, domain N"/>
    <property type="match status" value="1"/>
</dbReference>
<organism evidence="2 3">
    <name type="scientific">Paenibacillus methanolicus</name>
    <dbReference type="NCBI Taxonomy" id="582686"/>
    <lineage>
        <taxon>Bacteria</taxon>
        <taxon>Bacillati</taxon>
        <taxon>Bacillota</taxon>
        <taxon>Bacilli</taxon>
        <taxon>Bacillales</taxon>
        <taxon>Paenibacillaceae</taxon>
        <taxon>Paenibacillus</taxon>
    </lineage>
</organism>
<keyword evidence="3" id="KW-1185">Reference proteome</keyword>
<dbReference type="Pfam" id="PF07833">
    <property type="entry name" value="Cu_amine_oxidN1"/>
    <property type="match status" value="1"/>
</dbReference>
<dbReference type="RefSeq" id="WP_148927257.1">
    <property type="nucleotide sequence ID" value="NZ_VNHS01000001.1"/>
</dbReference>
<evidence type="ECO:0000313" key="2">
    <source>
        <dbReference type="EMBL" id="TYP79158.1"/>
    </source>
</evidence>
<evidence type="ECO:0000259" key="1">
    <source>
        <dbReference type="Pfam" id="PF07833"/>
    </source>
</evidence>
<dbReference type="AlphaFoldDB" id="A0A5S5CLA2"/>
<dbReference type="InterPro" id="IPR012854">
    <property type="entry name" value="Cu_amine_oxidase-like_N"/>
</dbReference>
<evidence type="ECO:0000313" key="3">
    <source>
        <dbReference type="Proteomes" id="UP000323257"/>
    </source>
</evidence>
<proteinExistence type="predicted"/>
<reference evidence="2 3" key="1">
    <citation type="submission" date="2019-07" db="EMBL/GenBank/DDBJ databases">
        <title>Genomic Encyclopedia of Type Strains, Phase III (KMG-III): the genomes of soil and plant-associated and newly described type strains.</title>
        <authorList>
            <person name="Whitman W."/>
        </authorList>
    </citation>
    <scope>NUCLEOTIDE SEQUENCE [LARGE SCALE GENOMIC DNA]</scope>
    <source>
        <strain evidence="2 3">BL24</strain>
    </source>
</reference>